<keyword evidence="2" id="KW-0012">Acyltransferase</keyword>
<feature type="domain" description="N-acetyltransferase" evidence="1">
    <location>
        <begin position="3"/>
        <end position="142"/>
    </location>
</feature>
<gene>
    <name evidence="2" type="ORF">ACFQ4E_03885</name>
</gene>
<dbReference type="Pfam" id="PF13508">
    <property type="entry name" value="Acetyltransf_7"/>
    <property type="match status" value="1"/>
</dbReference>
<keyword evidence="3" id="KW-1185">Reference proteome</keyword>
<proteinExistence type="predicted"/>
<evidence type="ECO:0000259" key="1">
    <source>
        <dbReference type="PROSITE" id="PS51186"/>
    </source>
</evidence>
<dbReference type="SUPFAM" id="SSF55729">
    <property type="entry name" value="Acyl-CoA N-acyltransferases (Nat)"/>
    <property type="match status" value="1"/>
</dbReference>
<dbReference type="Gene3D" id="3.40.630.30">
    <property type="match status" value="1"/>
</dbReference>
<evidence type="ECO:0000313" key="3">
    <source>
        <dbReference type="Proteomes" id="UP001597135"/>
    </source>
</evidence>
<evidence type="ECO:0000313" key="2">
    <source>
        <dbReference type="EMBL" id="MFD1341551.1"/>
    </source>
</evidence>
<dbReference type="InterPro" id="IPR000182">
    <property type="entry name" value="GNAT_dom"/>
</dbReference>
<dbReference type="EC" id="2.3.-.-" evidence="2"/>
<dbReference type="CDD" id="cd04301">
    <property type="entry name" value="NAT_SF"/>
    <property type="match status" value="1"/>
</dbReference>
<accession>A0ABW3ZEU1</accession>
<name>A0ABW3ZEU1_9RHOB</name>
<comment type="caution">
    <text evidence="2">The sequence shown here is derived from an EMBL/GenBank/DDBJ whole genome shotgun (WGS) entry which is preliminary data.</text>
</comment>
<dbReference type="InterPro" id="IPR016181">
    <property type="entry name" value="Acyl_CoA_acyltransferase"/>
</dbReference>
<dbReference type="Proteomes" id="UP001597135">
    <property type="component" value="Unassembled WGS sequence"/>
</dbReference>
<protein>
    <submittedName>
        <fullName evidence="2">GNAT family N-acetyltransferase</fullName>
        <ecNumber evidence="2">2.3.-.-</ecNumber>
    </submittedName>
</protein>
<sequence>MSVTLRPARPLDAGALGAILDGWVRATPWMPQLYSGAEAVSFLSQMIDAGWVTTAETDGAPAGFLARDGGDVHALYLGEGARGRGIGARLLDAAKSGESALSLWTFEANTGAQRFYDREGFVPVRRTSGDNDEGLPDIQFRWQRSETT</sequence>
<dbReference type="RefSeq" id="WP_386801606.1">
    <property type="nucleotide sequence ID" value="NZ_JBHTMU010000004.1"/>
</dbReference>
<organism evidence="2 3">
    <name type="scientific">Litorisediminicola beolgyonensis</name>
    <dbReference type="NCBI Taxonomy" id="1173614"/>
    <lineage>
        <taxon>Bacteria</taxon>
        <taxon>Pseudomonadati</taxon>
        <taxon>Pseudomonadota</taxon>
        <taxon>Alphaproteobacteria</taxon>
        <taxon>Rhodobacterales</taxon>
        <taxon>Paracoccaceae</taxon>
        <taxon>Litorisediminicola</taxon>
    </lineage>
</organism>
<keyword evidence="2" id="KW-0808">Transferase</keyword>
<dbReference type="PROSITE" id="PS51186">
    <property type="entry name" value="GNAT"/>
    <property type="match status" value="1"/>
</dbReference>
<dbReference type="EMBL" id="JBHTMU010000004">
    <property type="protein sequence ID" value="MFD1341551.1"/>
    <property type="molecule type" value="Genomic_DNA"/>
</dbReference>
<dbReference type="GO" id="GO:0016746">
    <property type="term" value="F:acyltransferase activity"/>
    <property type="evidence" value="ECO:0007669"/>
    <property type="project" value="UniProtKB-KW"/>
</dbReference>
<reference evidence="3" key="1">
    <citation type="journal article" date="2019" name="Int. J. Syst. Evol. Microbiol.">
        <title>The Global Catalogue of Microorganisms (GCM) 10K type strain sequencing project: providing services to taxonomists for standard genome sequencing and annotation.</title>
        <authorList>
            <consortium name="The Broad Institute Genomics Platform"/>
            <consortium name="The Broad Institute Genome Sequencing Center for Infectious Disease"/>
            <person name="Wu L."/>
            <person name="Ma J."/>
        </authorList>
    </citation>
    <scope>NUCLEOTIDE SEQUENCE [LARGE SCALE GENOMIC DNA]</scope>
    <source>
        <strain evidence="3">CCUG 62953</strain>
    </source>
</reference>